<dbReference type="InterPro" id="IPR025615">
    <property type="entry name" value="TILa_dom"/>
</dbReference>
<protein>
    <submittedName>
        <fullName evidence="6">IgGFc-binding protein</fullName>
    </submittedName>
</protein>
<dbReference type="RefSeq" id="XP_031432541.2">
    <property type="nucleotide sequence ID" value="XM_031576681.2"/>
</dbReference>
<dbReference type="PANTHER" id="PTHR11339:SF373">
    <property type="entry name" value="VWFD DOMAIN-CONTAINING PROTEIN"/>
    <property type="match status" value="1"/>
</dbReference>
<dbReference type="PROSITE" id="PS51233">
    <property type="entry name" value="VWFD"/>
    <property type="match status" value="3"/>
</dbReference>
<keyword evidence="5" id="KW-1185">Reference proteome</keyword>
<evidence type="ECO:0000259" key="4">
    <source>
        <dbReference type="PROSITE" id="PS51233"/>
    </source>
</evidence>
<gene>
    <name evidence="6" type="primary">LOC105891764</name>
</gene>
<evidence type="ECO:0000313" key="6">
    <source>
        <dbReference type="RefSeq" id="XP_031432541.2"/>
    </source>
</evidence>
<accession>A0A6P8G8A4</accession>
<proteinExistence type="predicted"/>
<reference evidence="6" key="1">
    <citation type="submission" date="2025-08" db="UniProtKB">
        <authorList>
            <consortium name="RefSeq"/>
        </authorList>
    </citation>
    <scope>IDENTIFICATION</scope>
</reference>
<dbReference type="InterPro" id="IPR001846">
    <property type="entry name" value="VWF_type-D"/>
</dbReference>
<dbReference type="InterPro" id="IPR035234">
    <property type="entry name" value="IgGFc-bd_N"/>
</dbReference>
<dbReference type="CDD" id="cd19941">
    <property type="entry name" value="TIL"/>
    <property type="match status" value="2"/>
</dbReference>
<evidence type="ECO:0000313" key="5">
    <source>
        <dbReference type="Proteomes" id="UP000515152"/>
    </source>
</evidence>
<keyword evidence="1" id="KW-0677">Repeat</keyword>
<evidence type="ECO:0000256" key="1">
    <source>
        <dbReference type="ARBA" id="ARBA00022737"/>
    </source>
</evidence>
<dbReference type="InterPro" id="IPR002919">
    <property type="entry name" value="TIL_dom"/>
</dbReference>
<feature type="domain" description="VWFD" evidence="4">
    <location>
        <begin position="1265"/>
        <end position="1354"/>
    </location>
</feature>
<dbReference type="Pfam" id="PF00094">
    <property type="entry name" value="VWD"/>
    <property type="match status" value="3"/>
</dbReference>
<dbReference type="PANTHER" id="PTHR11339">
    <property type="entry name" value="EXTRACELLULAR MATRIX GLYCOPROTEIN RELATED"/>
    <property type="match status" value="1"/>
</dbReference>
<keyword evidence="2" id="KW-1015">Disulfide bond</keyword>
<dbReference type="SMART" id="SM00215">
    <property type="entry name" value="VWC_out"/>
    <property type="match status" value="2"/>
</dbReference>
<keyword evidence="3" id="KW-0325">Glycoprotein</keyword>
<dbReference type="Pfam" id="PF01826">
    <property type="entry name" value="TIL"/>
    <property type="match status" value="2"/>
</dbReference>
<dbReference type="InterPro" id="IPR014853">
    <property type="entry name" value="VWF/SSPO/ZAN-like_Cys-rich_dom"/>
</dbReference>
<evidence type="ECO:0000256" key="2">
    <source>
        <dbReference type="ARBA" id="ARBA00023157"/>
    </source>
</evidence>
<dbReference type="KEGG" id="char:105891764"/>
<name>A0A6P8G8A4_CLUHA</name>
<dbReference type="SMART" id="SM00216">
    <property type="entry name" value="VWD"/>
    <property type="match status" value="2"/>
</dbReference>
<dbReference type="Proteomes" id="UP000515152">
    <property type="component" value="Chromosome 11"/>
</dbReference>
<feature type="domain" description="VWFD" evidence="4">
    <location>
        <begin position="486"/>
        <end position="665"/>
    </location>
</feature>
<dbReference type="InterPro" id="IPR001007">
    <property type="entry name" value="VWF_dom"/>
</dbReference>
<evidence type="ECO:0000256" key="3">
    <source>
        <dbReference type="ARBA" id="ARBA00023180"/>
    </source>
</evidence>
<dbReference type="FunFam" id="2.10.25.10:FF:000055">
    <property type="entry name" value="alpha-tectorin isoform X1"/>
    <property type="match status" value="1"/>
</dbReference>
<dbReference type="GO" id="GO:0005615">
    <property type="term" value="C:extracellular space"/>
    <property type="evidence" value="ECO:0007669"/>
    <property type="project" value="TreeGrafter"/>
</dbReference>
<dbReference type="GO" id="GO:0031012">
    <property type="term" value="C:extracellular matrix"/>
    <property type="evidence" value="ECO:0007669"/>
    <property type="project" value="TreeGrafter"/>
</dbReference>
<feature type="domain" description="VWFD" evidence="4">
    <location>
        <begin position="873"/>
        <end position="1053"/>
    </location>
</feature>
<dbReference type="Pfam" id="PF12714">
    <property type="entry name" value="TILa"/>
    <property type="match status" value="2"/>
</dbReference>
<organism evidence="5 6">
    <name type="scientific">Clupea harengus</name>
    <name type="common">Atlantic herring</name>
    <dbReference type="NCBI Taxonomy" id="7950"/>
    <lineage>
        <taxon>Eukaryota</taxon>
        <taxon>Metazoa</taxon>
        <taxon>Chordata</taxon>
        <taxon>Craniata</taxon>
        <taxon>Vertebrata</taxon>
        <taxon>Euteleostomi</taxon>
        <taxon>Actinopterygii</taxon>
        <taxon>Neopterygii</taxon>
        <taxon>Teleostei</taxon>
        <taxon>Clupei</taxon>
        <taxon>Clupeiformes</taxon>
        <taxon>Clupeoidei</taxon>
        <taxon>Clupeidae</taxon>
        <taxon>Clupea</taxon>
    </lineage>
</organism>
<dbReference type="GeneID" id="105891764"/>
<dbReference type="InterPro" id="IPR050780">
    <property type="entry name" value="Mucin_vWF_Thrombospondin_sf"/>
</dbReference>
<dbReference type="Pfam" id="PF08742">
    <property type="entry name" value="C8"/>
    <property type="match status" value="2"/>
</dbReference>
<dbReference type="SMART" id="SM00832">
    <property type="entry name" value="C8"/>
    <property type="match status" value="2"/>
</dbReference>
<dbReference type="Pfam" id="PF17517">
    <property type="entry name" value="IgGFc_binding"/>
    <property type="match status" value="1"/>
</dbReference>
<sequence>MSVLVNVEVTHNYIVQNVSRIIFCAVFSHGYQTSIILFSAMDPKPLLFFLAAAVASVSGCPVGREFMTTFLTNYKTGSSGKLQLAITAHENPATVTVTVRSLSFSQSVNVPKGNTRWIDLPAQTELSGPGLSHKSVRISSNSDITVVTSNIKSFTGDSSVILPTSNLGREYVVFTPIPSILSALVAIVNGDGDNVVEILPFADMSVKGIEHWKRGKKITLKLKPNEVYQFMSGSTFTGTRILSTQPLAVLVGNQCARITGSCEHVYEQLIPTTSFSNHYLIPGMQTTHNNQRDLAYVVAADDDTAVTISNQLPEKRITLHAGGSKKIPIVKGESVIVSSNKRVMVMYFGSNLPYDEFLTTILPTSEMSNKWTLYLQKSYINTAVIVSEVEDLKTISGVTGWKPFGSDGRYAWATKSLGKGKGPVTISEKALMAVYVFGGKHRHGYGTTGVCSTGVVPTSPPDPCDGITCREKEECKRGVCVPISRATCSALGDPHYTTFDGKRYDFQGTCTYTMAEVLKKEAGLIPFTVQAKNNHRGNKWVSLVRKVTVTVYNHTVAIRKKRGAVEVDGEIMFLPVSLVGGKLQVVHRGRYAVLKTDFGLKVLYDWSMMLYITAPSSYFDTVGGLCGNYNGDRGDEWTSRSGGRLSSSLESAKSWKVPDGDLFCNDNCRNNCPSCSPAQRGKFSGNKYCGLMTDSNSVFANCTGKVDPNMFFDNCVYDICINKGIRRFLCDNIENYVAACMAEDIKIDRWRTLANCPIDCPANSHFEACGAACASSCAEKDAASTCKLPCVEGCQCDKGFVLSVDKCVPETSCGCTHEGRYYPPGKTFWTDNTCSKKCTCNSGNLQCTDTKCKSSEVCSLRNGVRDCYPLSYATCWGSGDPHYRSFDGKRFDFQGTCTYYLSKLVNTEDPTLKPFEVQVQNENRGRNKAVAYTKTVLIKVYGHTIVLSSDNPGRVLLNVFVNLPMTLEEGRLSIFRRGRTGVVKTEFGLEVQYDWRSYVSVTLPSTYSGVVGGLCGNLNGNGHDDMLTPNNTNAKNPTKFGISWKVKDDPRCKDTCEGQKCPECDINAEANKDFRTACSILKNKAGPFKDCHSKVNPEQYYNDCVYDMCMYNGHSSALCNVLSTYTTVCQEAKARIYVWRTKTFCPLACRANSHYEVCMSGCSEMCRGAEEPESCESAPCREGCECDDNFVQSDGQCVAEDQCGCEHKGRYYQQGQVFFLGDQCTGRCVCGNDGRVQCQNNFSCGPHEVCRIQDGTKACFPTARAACSVSGRGHYSSFDNRRFSVPGNCVYKMAEVVKDQDGKRVPFSVVVHQDSAPNHPTVTRSVQIQVNDYNILMLPGKIWEVTVIAHTVAV</sequence>
<dbReference type="OrthoDB" id="6236007at2759"/>